<dbReference type="InterPro" id="IPR003730">
    <property type="entry name" value="Cu_polyphenol_OxRdtase"/>
</dbReference>
<comment type="catalytic activity">
    <reaction evidence="9">
        <text>S-methyl-5'-thioadenosine + phosphate = 5-(methylsulfanyl)-alpha-D-ribose 1-phosphate + adenine</text>
        <dbReference type="Rhea" id="RHEA:11852"/>
        <dbReference type="ChEBI" id="CHEBI:16708"/>
        <dbReference type="ChEBI" id="CHEBI:17509"/>
        <dbReference type="ChEBI" id="CHEBI:43474"/>
        <dbReference type="ChEBI" id="CHEBI:58533"/>
        <dbReference type="EC" id="2.4.2.28"/>
    </reaction>
    <physiologicalReaction direction="left-to-right" evidence="9">
        <dbReference type="Rhea" id="RHEA:11853"/>
    </physiologicalReaction>
</comment>
<proteinExistence type="inferred from homology"/>
<keyword evidence="6" id="KW-0862">Zinc</keyword>
<dbReference type="RefSeq" id="WP_034838816.1">
    <property type="nucleotide sequence ID" value="NZ_JOKH01000004.1"/>
</dbReference>
<dbReference type="NCBIfam" id="TIGR00726">
    <property type="entry name" value="peptidoglycan editing factor PgeF"/>
    <property type="match status" value="1"/>
</dbReference>
<dbReference type="OrthoDB" id="4279at2"/>
<evidence type="ECO:0000256" key="1">
    <source>
        <dbReference type="ARBA" id="ARBA00000553"/>
    </source>
</evidence>
<dbReference type="STRING" id="1137799.GZ78_18835"/>
<keyword evidence="4" id="KW-0479">Metal-binding</keyword>
<accession>A0A081NE75</accession>
<evidence type="ECO:0000256" key="3">
    <source>
        <dbReference type="ARBA" id="ARBA00022679"/>
    </source>
</evidence>
<evidence type="ECO:0000256" key="5">
    <source>
        <dbReference type="ARBA" id="ARBA00022801"/>
    </source>
</evidence>
<comment type="catalytic activity">
    <reaction evidence="7">
        <text>adenosine + H2O + H(+) = inosine + NH4(+)</text>
        <dbReference type="Rhea" id="RHEA:24408"/>
        <dbReference type="ChEBI" id="CHEBI:15377"/>
        <dbReference type="ChEBI" id="CHEBI:15378"/>
        <dbReference type="ChEBI" id="CHEBI:16335"/>
        <dbReference type="ChEBI" id="CHEBI:17596"/>
        <dbReference type="ChEBI" id="CHEBI:28938"/>
        <dbReference type="EC" id="3.5.4.4"/>
    </reaction>
    <physiologicalReaction direction="left-to-right" evidence="7">
        <dbReference type="Rhea" id="RHEA:24409"/>
    </physiologicalReaction>
</comment>
<evidence type="ECO:0000256" key="6">
    <source>
        <dbReference type="ARBA" id="ARBA00022833"/>
    </source>
</evidence>
<evidence type="ECO:0000313" key="11">
    <source>
        <dbReference type="EMBL" id="KEQ16748.1"/>
    </source>
</evidence>
<dbReference type="PANTHER" id="PTHR30616:SF2">
    <property type="entry name" value="PURINE NUCLEOSIDE PHOSPHORYLASE LACC1"/>
    <property type="match status" value="1"/>
</dbReference>
<dbReference type="SMR" id="A0A081NE75"/>
<sequence>MSDDRYLFPEWPAPKGIKAFVTLRSGGCSQGVFSSFNLGLRSGDDPDTVEKNRALLGDCCHWRYRPQWLRQVHGIEVVAAQSDNIEREGDAVWTDKQGLPCAVLTADCLPVIFCNEAGTRVAASHAGWKGLQAGVLEATIKAMGDQPDQILAWFGPAISQSHFEVGPEVRDAFLSSDPRAEGAFIPGQGDRWYGDLYQLAKHRLERLGVTQISGGDFCTYKEEDRWFSYRRDGAQSGRLATLVWIE</sequence>
<keyword evidence="3" id="KW-0808">Transferase</keyword>
<organism evidence="11 12">
    <name type="scientific">Endozoicomonas numazuensis</name>
    <dbReference type="NCBI Taxonomy" id="1137799"/>
    <lineage>
        <taxon>Bacteria</taxon>
        <taxon>Pseudomonadati</taxon>
        <taxon>Pseudomonadota</taxon>
        <taxon>Gammaproteobacteria</taxon>
        <taxon>Oceanospirillales</taxon>
        <taxon>Endozoicomonadaceae</taxon>
        <taxon>Endozoicomonas</taxon>
    </lineage>
</organism>
<keyword evidence="5" id="KW-0378">Hydrolase</keyword>
<dbReference type="InterPro" id="IPR038371">
    <property type="entry name" value="Cu_polyphenol_OxRdtase_sf"/>
</dbReference>
<evidence type="ECO:0000256" key="7">
    <source>
        <dbReference type="ARBA" id="ARBA00047989"/>
    </source>
</evidence>
<evidence type="ECO:0000256" key="10">
    <source>
        <dbReference type="RuleBase" id="RU361274"/>
    </source>
</evidence>
<dbReference type="GO" id="GO:0016787">
    <property type="term" value="F:hydrolase activity"/>
    <property type="evidence" value="ECO:0007669"/>
    <property type="project" value="UniProtKB-KW"/>
</dbReference>
<keyword evidence="12" id="KW-1185">Reference proteome</keyword>
<dbReference type="Gene3D" id="3.60.140.10">
    <property type="entry name" value="CNF1/YfiH-like putative cysteine hydrolases"/>
    <property type="match status" value="1"/>
</dbReference>
<name>A0A081NE75_9GAMM</name>
<evidence type="ECO:0000256" key="9">
    <source>
        <dbReference type="ARBA" id="ARBA00049893"/>
    </source>
</evidence>
<comment type="catalytic activity">
    <reaction evidence="1">
        <text>inosine + phosphate = alpha-D-ribose 1-phosphate + hypoxanthine</text>
        <dbReference type="Rhea" id="RHEA:27646"/>
        <dbReference type="ChEBI" id="CHEBI:17368"/>
        <dbReference type="ChEBI" id="CHEBI:17596"/>
        <dbReference type="ChEBI" id="CHEBI:43474"/>
        <dbReference type="ChEBI" id="CHEBI:57720"/>
        <dbReference type="EC" id="2.4.2.1"/>
    </reaction>
    <physiologicalReaction direction="left-to-right" evidence="1">
        <dbReference type="Rhea" id="RHEA:27647"/>
    </physiologicalReaction>
</comment>
<evidence type="ECO:0000256" key="2">
    <source>
        <dbReference type="ARBA" id="ARBA00007353"/>
    </source>
</evidence>
<dbReference type="GO" id="GO:0017061">
    <property type="term" value="F:S-methyl-5-thioadenosine phosphorylase activity"/>
    <property type="evidence" value="ECO:0007669"/>
    <property type="project" value="UniProtKB-EC"/>
</dbReference>
<reference evidence="11 12" key="1">
    <citation type="submission" date="2014-06" db="EMBL/GenBank/DDBJ databases">
        <title>Whole Genome Sequences of Three Symbiotic Endozoicomonas Bacteria.</title>
        <authorList>
            <person name="Neave M.J."/>
            <person name="Apprill A."/>
            <person name="Voolstra C.R."/>
        </authorList>
    </citation>
    <scope>NUCLEOTIDE SEQUENCE [LARGE SCALE GENOMIC DNA]</scope>
    <source>
        <strain evidence="11 12">DSM 25634</strain>
    </source>
</reference>
<dbReference type="Pfam" id="PF02578">
    <property type="entry name" value="Cu-oxidase_4"/>
    <property type="match status" value="1"/>
</dbReference>
<evidence type="ECO:0000313" key="12">
    <source>
        <dbReference type="Proteomes" id="UP000028073"/>
    </source>
</evidence>
<dbReference type="Proteomes" id="UP000028073">
    <property type="component" value="Unassembled WGS sequence"/>
</dbReference>
<dbReference type="GO" id="GO:0005507">
    <property type="term" value="F:copper ion binding"/>
    <property type="evidence" value="ECO:0007669"/>
    <property type="project" value="TreeGrafter"/>
</dbReference>
<dbReference type="AlphaFoldDB" id="A0A081NE75"/>
<comment type="catalytic activity">
    <reaction evidence="8">
        <text>adenosine + phosphate = alpha-D-ribose 1-phosphate + adenine</text>
        <dbReference type="Rhea" id="RHEA:27642"/>
        <dbReference type="ChEBI" id="CHEBI:16335"/>
        <dbReference type="ChEBI" id="CHEBI:16708"/>
        <dbReference type="ChEBI" id="CHEBI:43474"/>
        <dbReference type="ChEBI" id="CHEBI:57720"/>
        <dbReference type="EC" id="2.4.2.1"/>
    </reaction>
    <physiologicalReaction direction="left-to-right" evidence="8">
        <dbReference type="Rhea" id="RHEA:27643"/>
    </physiologicalReaction>
</comment>
<dbReference type="CDD" id="cd16833">
    <property type="entry name" value="YfiH"/>
    <property type="match status" value="1"/>
</dbReference>
<gene>
    <name evidence="11" type="ORF">GZ78_18835</name>
</gene>
<protein>
    <recommendedName>
        <fullName evidence="10">Purine nucleoside phosphorylase</fullName>
    </recommendedName>
</protein>
<dbReference type="SUPFAM" id="SSF64438">
    <property type="entry name" value="CNF1/YfiH-like putative cysteine hydrolases"/>
    <property type="match status" value="1"/>
</dbReference>
<dbReference type="PANTHER" id="PTHR30616">
    <property type="entry name" value="UNCHARACTERIZED PROTEIN YFIH"/>
    <property type="match status" value="1"/>
</dbReference>
<comment type="caution">
    <text evidence="11">The sequence shown here is derived from an EMBL/GenBank/DDBJ whole genome shotgun (WGS) entry which is preliminary data.</text>
</comment>
<evidence type="ECO:0000256" key="4">
    <source>
        <dbReference type="ARBA" id="ARBA00022723"/>
    </source>
</evidence>
<dbReference type="EMBL" id="JOKH01000004">
    <property type="protein sequence ID" value="KEQ16748.1"/>
    <property type="molecule type" value="Genomic_DNA"/>
</dbReference>
<dbReference type="InterPro" id="IPR011324">
    <property type="entry name" value="Cytotoxic_necrot_fac-like_cat"/>
</dbReference>
<comment type="similarity">
    <text evidence="2 10">Belongs to the purine nucleoside phosphorylase YfiH/LACC1 family.</text>
</comment>
<dbReference type="eggNOG" id="COG1496">
    <property type="taxonomic scope" value="Bacteria"/>
</dbReference>
<evidence type="ECO:0000256" key="8">
    <source>
        <dbReference type="ARBA" id="ARBA00048968"/>
    </source>
</evidence>